<evidence type="ECO:0000256" key="1">
    <source>
        <dbReference type="SAM" id="Phobius"/>
    </source>
</evidence>
<dbReference type="EMBL" id="JAACJM010000014">
    <property type="protein sequence ID" value="KAF5368862.1"/>
    <property type="molecule type" value="Genomic_DNA"/>
</dbReference>
<organism evidence="2 3">
    <name type="scientific">Tetrapyrgos nigripes</name>
    <dbReference type="NCBI Taxonomy" id="182062"/>
    <lineage>
        <taxon>Eukaryota</taxon>
        <taxon>Fungi</taxon>
        <taxon>Dikarya</taxon>
        <taxon>Basidiomycota</taxon>
        <taxon>Agaricomycotina</taxon>
        <taxon>Agaricomycetes</taxon>
        <taxon>Agaricomycetidae</taxon>
        <taxon>Agaricales</taxon>
        <taxon>Marasmiineae</taxon>
        <taxon>Marasmiaceae</taxon>
        <taxon>Tetrapyrgos</taxon>
    </lineage>
</organism>
<reference evidence="2 3" key="1">
    <citation type="journal article" date="2020" name="ISME J.">
        <title>Uncovering the hidden diversity of litter-decomposition mechanisms in mushroom-forming fungi.</title>
        <authorList>
            <person name="Floudas D."/>
            <person name="Bentzer J."/>
            <person name="Ahren D."/>
            <person name="Johansson T."/>
            <person name="Persson P."/>
            <person name="Tunlid A."/>
        </authorList>
    </citation>
    <scope>NUCLEOTIDE SEQUENCE [LARGE SCALE GENOMIC DNA]</scope>
    <source>
        <strain evidence="2 3">CBS 291.85</strain>
    </source>
</reference>
<keyword evidence="1" id="KW-0812">Transmembrane</keyword>
<keyword evidence="1" id="KW-0472">Membrane</keyword>
<feature type="transmembrane region" description="Helical" evidence="1">
    <location>
        <begin position="102"/>
        <end position="126"/>
    </location>
</feature>
<proteinExistence type="predicted"/>
<name>A0A8H5GPT1_9AGAR</name>
<gene>
    <name evidence="2" type="ORF">D9758_002878</name>
</gene>
<protein>
    <submittedName>
        <fullName evidence="2">Uncharacterized protein</fullName>
    </submittedName>
</protein>
<evidence type="ECO:0000313" key="2">
    <source>
        <dbReference type="EMBL" id="KAF5368862.1"/>
    </source>
</evidence>
<keyword evidence="3" id="KW-1185">Reference proteome</keyword>
<keyword evidence="1" id="KW-1133">Transmembrane helix</keyword>
<dbReference type="OrthoDB" id="3366475at2759"/>
<evidence type="ECO:0000313" key="3">
    <source>
        <dbReference type="Proteomes" id="UP000559256"/>
    </source>
</evidence>
<feature type="transmembrane region" description="Helical" evidence="1">
    <location>
        <begin position="61"/>
        <end position="82"/>
    </location>
</feature>
<sequence>MGTTTTTMATSTDPVAPLLQDAPIVIFFTHYLPAILSAISRPALALWHFVTWLIQTTTRPVLLPIPILAFVFAPVIVLGEILFDIFVATPYNVFVYVLDVLYPFYVFCGVACLVGLFIGLVARLAVLYATTLLLGEEAVPAKTRQNESRRSGKERRS</sequence>
<dbReference type="Proteomes" id="UP000559256">
    <property type="component" value="Unassembled WGS sequence"/>
</dbReference>
<accession>A0A8H5GPT1</accession>
<dbReference type="AlphaFoldDB" id="A0A8H5GPT1"/>
<comment type="caution">
    <text evidence="2">The sequence shown here is derived from an EMBL/GenBank/DDBJ whole genome shotgun (WGS) entry which is preliminary data.</text>
</comment>